<evidence type="ECO:0000256" key="11">
    <source>
        <dbReference type="SAM" id="Phobius"/>
    </source>
</evidence>
<evidence type="ECO:0000256" key="10">
    <source>
        <dbReference type="PROSITE-ProRule" id="PRU00284"/>
    </source>
</evidence>
<organism evidence="15 16">
    <name type="scientific">Burkholderia plantarii</name>
    <dbReference type="NCBI Taxonomy" id="41899"/>
    <lineage>
        <taxon>Bacteria</taxon>
        <taxon>Pseudomonadati</taxon>
        <taxon>Pseudomonadota</taxon>
        <taxon>Betaproteobacteria</taxon>
        <taxon>Burkholderiales</taxon>
        <taxon>Burkholderiaceae</taxon>
        <taxon>Burkholderia</taxon>
    </lineage>
</organism>
<dbReference type="PANTHER" id="PTHR43531">
    <property type="entry name" value="PROTEIN ICFG"/>
    <property type="match status" value="1"/>
</dbReference>
<dbReference type="CDD" id="cd00130">
    <property type="entry name" value="PAS"/>
    <property type="match status" value="1"/>
</dbReference>
<dbReference type="PROSITE" id="PS50111">
    <property type="entry name" value="CHEMOTAXIS_TRANSDUC_2"/>
    <property type="match status" value="1"/>
</dbReference>
<evidence type="ECO:0000259" key="12">
    <source>
        <dbReference type="PROSITE" id="PS50111"/>
    </source>
</evidence>
<gene>
    <name evidence="15" type="ORF">BGL_1c23420</name>
</gene>
<dbReference type="Pfam" id="PF00015">
    <property type="entry name" value="MCPsignal"/>
    <property type="match status" value="1"/>
</dbReference>
<sequence length="519" mass="54829">MRNNLPVTGVEYDYPGTSMLVSATDLSSRIEYCNPAFVEVSGFSREELIGQPHNLIRHPDMPPQAFEDMWATIKARRSWTALVKNRRKNGDHYWVRANVTPIVRRGEMVGYLSVRTRPGRDEVREAEALYDRLNGTGAHGLRLRRGQVVRKGPLHVFDLWRGAGLPAHVSVAGVAGMTAIGSLLAVADRLPGSTLVYLALAASAVGTCLPALLVARRAQRRLAELEQIGGRIAAGDLTVDVPVAAGACTSGSLRALAQLRVSLVAIVSDVRMQIDQMKSVSDEVAKGNIDLSRRTEVQAASLQETAASLEQLTATVKSNSQAATQANAIVGGAQAATRGGCEAIQLTESTMRGISSSSDQIRAIVTTIDSIAFQTNILALNAAVEAARAGEAGKGFAVVASEVRNLAQRCATAAREIKGIADTSATAAFAAGESVAGTAGRMVEIESNMQQVYSIVQSIVTASIEQSQGIDSINNSVTQLDGATQQNAALVEEGATTAESLASQANVLDEAVRLFTLPD</sequence>
<dbReference type="FunFam" id="3.30.450.20:FF:000046">
    <property type="entry name" value="Aerotaxis sensor receptor"/>
    <property type="match status" value="1"/>
</dbReference>
<dbReference type="InterPro" id="IPR004089">
    <property type="entry name" value="MCPsignal_dom"/>
</dbReference>
<evidence type="ECO:0000259" key="14">
    <source>
        <dbReference type="PROSITE" id="PS50885"/>
    </source>
</evidence>
<dbReference type="KEGG" id="bgp:BGL_1c23420"/>
<dbReference type="InterPro" id="IPR013655">
    <property type="entry name" value="PAS_fold_3"/>
</dbReference>
<proteinExistence type="inferred from homology"/>
<evidence type="ECO:0000256" key="7">
    <source>
        <dbReference type="ARBA" id="ARBA00022989"/>
    </source>
</evidence>
<feature type="transmembrane region" description="Helical" evidence="11">
    <location>
        <begin position="165"/>
        <end position="187"/>
    </location>
</feature>
<protein>
    <submittedName>
        <fullName evidence="15">Methyl-accepting chemotaxis sensory transducer, Pas/Pac sensor</fullName>
    </submittedName>
</protein>
<keyword evidence="10" id="KW-0807">Transducer</keyword>
<feature type="domain" description="Methyl-accepting transducer" evidence="12">
    <location>
        <begin position="273"/>
        <end position="502"/>
    </location>
</feature>
<dbReference type="GO" id="GO:0004888">
    <property type="term" value="F:transmembrane signaling receptor activity"/>
    <property type="evidence" value="ECO:0007669"/>
    <property type="project" value="InterPro"/>
</dbReference>
<comment type="subcellular location">
    <subcellularLocation>
        <location evidence="1">Cell inner membrane</location>
        <topology evidence="1">Multi-pass membrane protein</topology>
    </subcellularLocation>
</comment>
<dbReference type="Gene3D" id="1.10.287.950">
    <property type="entry name" value="Methyl-accepting chemotaxis protein"/>
    <property type="match status" value="1"/>
</dbReference>
<keyword evidence="7 11" id="KW-1133">Transmembrane helix</keyword>
<dbReference type="RefSeq" id="WP_042625268.1">
    <property type="nucleotide sequence ID" value="NZ_CP002580.1"/>
</dbReference>
<evidence type="ECO:0000256" key="8">
    <source>
        <dbReference type="ARBA" id="ARBA00023136"/>
    </source>
</evidence>
<keyword evidence="6 11" id="KW-0812">Transmembrane</keyword>
<comment type="similarity">
    <text evidence="9">Belongs to the methyl-accepting chemotaxis (MCP) protein family.</text>
</comment>
<evidence type="ECO:0000313" key="15">
    <source>
        <dbReference type="EMBL" id="AJK46846.1"/>
    </source>
</evidence>
<evidence type="ECO:0000256" key="3">
    <source>
        <dbReference type="ARBA" id="ARBA00022481"/>
    </source>
</evidence>
<evidence type="ECO:0000256" key="9">
    <source>
        <dbReference type="ARBA" id="ARBA00029447"/>
    </source>
</evidence>
<evidence type="ECO:0000256" key="1">
    <source>
        <dbReference type="ARBA" id="ARBA00004429"/>
    </source>
</evidence>
<feature type="transmembrane region" description="Helical" evidence="11">
    <location>
        <begin position="193"/>
        <end position="215"/>
    </location>
</feature>
<accession>A0A0B6S3S7</accession>
<dbReference type="NCBIfam" id="TIGR00229">
    <property type="entry name" value="sensory_box"/>
    <property type="match status" value="1"/>
</dbReference>
<dbReference type="SUPFAM" id="SSF55785">
    <property type="entry name" value="PYP-like sensor domain (PAS domain)"/>
    <property type="match status" value="1"/>
</dbReference>
<dbReference type="InterPro" id="IPR004090">
    <property type="entry name" value="Chemotax_Me-accpt_rcpt"/>
</dbReference>
<feature type="domain" description="HAMP" evidence="14">
    <location>
        <begin position="216"/>
        <end position="268"/>
    </location>
</feature>
<dbReference type="Pfam" id="PF08447">
    <property type="entry name" value="PAS_3"/>
    <property type="match status" value="1"/>
</dbReference>
<evidence type="ECO:0000256" key="5">
    <source>
        <dbReference type="ARBA" id="ARBA00022519"/>
    </source>
</evidence>
<keyword evidence="5" id="KW-0997">Cell inner membrane</keyword>
<dbReference type="PRINTS" id="PR00260">
    <property type="entry name" value="CHEMTRNSDUCR"/>
</dbReference>
<evidence type="ECO:0000256" key="4">
    <source>
        <dbReference type="ARBA" id="ARBA00022500"/>
    </source>
</evidence>
<dbReference type="InterPro" id="IPR035965">
    <property type="entry name" value="PAS-like_dom_sf"/>
</dbReference>
<dbReference type="SMART" id="SM00283">
    <property type="entry name" value="MA"/>
    <property type="match status" value="1"/>
</dbReference>
<dbReference type="InterPro" id="IPR003660">
    <property type="entry name" value="HAMP_dom"/>
</dbReference>
<dbReference type="SUPFAM" id="SSF58104">
    <property type="entry name" value="Methyl-accepting chemotaxis protein (MCP) signaling domain"/>
    <property type="match status" value="1"/>
</dbReference>
<dbReference type="GO" id="GO:0005886">
    <property type="term" value="C:plasma membrane"/>
    <property type="evidence" value="ECO:0007669"/>
    <property type="project" value="UniProtKB-SubCell"/>
</dbReference>
<dbReference type="EMBL" id="CP002580">
    <property type="protein sequence ID" value="AJK46846.1"/>
    <property type="molecule type" value="Genomic_DNA"/>
</dbReference>
<dbReference type="InterPro" id="IPR000014">
    <property type="entry name" value="PAS"/>
</dbReference>
<dbReference type="HOGENOM" id="CLU_000445_107_26_4"/>
<evidence type="ECO:0000313" key="16">
    <source>
        <dbReference type="Proteomes" id="UP000031838"/>
    </source>
</evidence>
<reference evidence="16" key="1">
    <citation type="submission" date="2011-03" db="EMBL/GenBank/DDBJ databases">
        <authorList>
            <person name="Voget S."/>
            <person name="Streit W.R."/>
            <person name="Jaeger K.E."/>
            <person name="Daniel R."/>
        </authorList>
    </citation>
    <scope>NUCLEOTIDE SEQUENCE [LARGE SCALE GENOMIC DNA]</scope>
    <source>
        <strain evidence="16">PG1</strain>
    </source>
</reference>
<feature type="domain" description="PAS" evidence="13">
    <location>
        <begin position="21"/>
        <end position="60"/>
    </location>
</feature>
<evidence type="ECO:0000256" key="6">
    <source>
        <dbReference type="ARBA" id="ARBA00022692"/>
    </source>
</evidence>
<dbReference type="Proteomes" id="UP000031838">
    <property type="component" value="Chromosome 1"/>
</dbReference>
<evidence type="ECO:0000256" key="2">
    <source>
        <dbReference type="ARBA" id="ARBA00022475"/>
    </source>
</evidence>
<dbReference type="GO" id="GO:0006935">
    <property type="term" value="P:chemotaxis"/>
    <property type="evidence" value="ECO:0007669"/>
    <property type="project" value="UniProtKB-KW"/>
</dbReference>
<name>A0A0B6S3S7_BURPL</name>
<keyword evidence="16" id="KW-1185">Reference proteome</keyword>
<evidence type="ECO:0000259" key="13">
    <source>
        <dbReference type="PROSITE" id="PS50112"/>
    </source>
</evidence>
<dbReference type="InterPro" id="IPR051310">
    <property type="entry name" value="MCP_chemotaxis"/>
</dbReference>
<dbReference type="PROSITE" id="PS50112">
    <property type="entry name" value="PAS"/>
    <property type="match status" value="1"/>
</dbReference>
<keyword evidence="2" id="KW-1003">Cell membrane</keyword>
<reference evidence="15 16" key="2">
    <citation type="journal article" date="2016" name="Appl. Microbiol. Biotechnol.">
        <title>Mutations improving production and secretion of extracellular lipase by Burkholderia glumae PG1.</title>
        <authorList>
            <person name="Knapp A."/>
            <person name="Voget S."/>
            <person name="Gao R."/>
            <person name="Zaburannyi N."/>
            <person name="Krysciak D."/>
            <person name="Breuer M."/>
            <person name="Hauer B."/>
            <person name="Streit W.R."/>
            <person name="Muller R."/>
            <person name="Daniel R."/>
            <person name="Jaeger K.E."/>
        </authorList>
    </citation>
    <scope>NUCLEOTIDE SEQUENCE [LARGE SCALE GENOMIC DNA]</scope>
    <source>
        <strain evidence="15 16">PG1</strain>
    </source>
</reference>
<dbReference type="CDD" id="cd11386">
    <property type="entry name" value="MCP_signal"/>
    <property type="match status" value="1"/>
</dbReference>
<dbReference type="AlphaFoldDB" id="A0A0B6S3S7"/>
<dbReference type="GO" id="GO:0007165">
    <property type="term" value="P:signal transduction"/>
    <property type="evidence" value="ECO:0007669"/>
    <property type="project" value="UniProtKB-KW"/>
</dbReference>
<keyword evidence="3" id="KW-0488">Methylation</keyword>
<keyword evidence="8 11" id="KW-0472">Membrane</keyword>
<dbReference type="PANTHER" id="PTHR43531:SF7">
    <property type="entry name" value="AEROTAXIS RECEPTOR"/>
    <property type="match status" value="1"/>
</dbReference>
<keyword evidence="4" id="KW-0145">Chemotaxis</keyword>
<dbReference type="Gene3D" id="3.30.450.20">
    <property type="entry name" value="PAS domain"/>
    <property type="match status" value="1"/>
</dbReference>
<dbReference type="PROSITE" id="PS50885">
    <property type="entry name" value="HAMP"/>
    <property type="match status" value="1"/>
</dbReference>